<evidence type="ECO:0000313" key="2">
    <source>
        <dbReference type="EMBL" id="TGG39987.1"/>
    </source>
</evidence>
<reference evidence="2 3" key="1">
    <citation type="submission" date="2019-02" db="EMBL/GenBank/DDBJ databases">
        <title>Isolation and identification of novel species under the genus Muribaculum.</title>
        <authorList>
            <person name="Miyake S."/>
            <person name="Ding Y."/>
            <person name="Low A."/>
            <person name="Soh M."/>
            <person name="Seedorf H."/>
        </authorList>
    </citation>
    <scope>NUCLEOTIDE SEQUENCE [LARGE SCALE GENOMIC DNA]</scope>
    <source>
        <strain evidence="2 3">TLL-A3</strain>
    </source>
</reference>
<feature type="signal peptide" evidence="1">
    <location>
        <begin position="1"/>
        <end position="16"/>
    </location>
</feature>
<dbReference type="EMBL" id="SJSA01000001">
    <property type="protein sequence ID" value="TGG39987.1"/>
    <property type="molecule type" value="Genomic_DNA"/>
</dbReference>
<dbReference type="InterPro" id="IPR026444">
    <property type="entry name" value="Secre_tail"/>
</dbReference>
<gene>
    <name evidence="2" type="ORF">EZ315_04480</name>
</gene>
<keyword evidence="1" id="KW-0732">Signal</keyword>
<name>A0A4Z0V6Q7_9BACT</name>
<evidence type="ECO:0000256" key="1">
    <source>
        <dbReference type="SAM" id="SignalP"/>
    </source>
</evidence>
<dbReference type="Proteomes" id="UP000297635">
    <property type="component" value="Unassembled WGS sequence"/>
</dbReference>
<sequence>MRQLLTILVVTICAIAASSATPRWEGVDMPVPELSADSRDSDSNIDVSVKDGYVYVATPRKVTVKLFTILGQLISEATLDAGTHRLRISARGVYILKAGTSTRRVTI</sequence>
<feature type="chain" id="PRO_5021442621" evidence="1">
    <location>
        <begin position="17"/>
        <end position="107"/>
    </location>
</feature>
<dbReference type="GeneID" id="82149039"/>
<accession>A0A4Z0V6Q7</accession>
<keyword evidence="3" id="KW-1185">Reference proteome</keyword>
<comment type="caution">
    <text evidence="2">The sequence shown here is derived from an EMBL/GenBank/DDBJ whole genome shotgun (WGS) entry which is preliminary data.</text>
</comment>
<protein>
    <submittedName>
        <fullName evidence="2">T9SS type A sorting domain-containing protein</fullName>
    </submittedName>
</protein>
<organism evidence="2 3">
    <name type="scientific">Duncaniella freteri</name>
    <dbReference type="NCBI Taxonomy" id="2530391"/>
    <lineage>
        <taxon>Bacteria</taxon>
        <taxon>Pseudomonadati</taxon>
        <taxon>Bacteroidota</taxon>
        <taxon>Bacteroidia</taxon>
        <taxon>Bacteroidales</taxon>
        <taxon>Muribaculaceae</taxon>
        <taxon>Duncaniella</taxon>
    </lineage>
</organism>
<dbReference type="NCBIfam" id="TIGR04183">
    <property type="entry name" value="Por_Secre_tail"/>
    <property type="match status" value="1"/>
</dbReference>
<dbReference type="RefSeq" id="WP_135470970.1">
    <property type="nucleotide sequence ID" value="NZ_CASCNC010000014.1"/>
</dbReference>
<evidence type="ECO:0000313" key="3">
    <source>
        <dbReference type="Proteomes" id="UP000297635"/>
    </source>
</evidence>
<proteinExistence type="predicted"/>
<dbReference type="AlphaFoldDB" id="A0A4Z0V6Q7"/>